<evidence type="ECO:0000313" key="3">
    <source>
        <dbReference type="Proteomes" id="UP000316759"/>
    </source>
</evidence>
<dbReference type="FunFam" id="1.20.140.100:FF:000004">
    <property type="entry name" value="Dynein axonemal heavy chain 6"/>
    <property type="match status" value="1"/>
</dbReference>
<feature type="domain" description="Dynein heavy chain linker" evidence="1">
    <location>
        <begin position="1"/>
        <end position="249"/>
    </location>
</feature>
<proteinExistence type="predicted"/>
<protein>
    <submittedName>
        <fullName evidence="2">Dynein heavy chain 7 axonemal</fullName>
    </submittedName>
</protein>
<dbReference type="STRING" id="46835.A0A504Z0L1"/>
<dbReference type="InterPro" id="IPR013602">
    <property type="entry name" value="Dynein_heavy_linker"/>
</dbReference>
<accession>A0A504Z0L1</accession>
<dbReference type="Pfam" id="PF08393">
    <property type="entry name" value="DHC_N2"/>
    <property type="match status" value="1"/>
</dbReference>
<dbReference type="InterPro" id="IPR026983">
    <property type="entry name" value="DHC"/>
</dbReference>
<dbReference type="GO" id="GO:0030286">
    <property type="term" value="C:dynein complex"/>
    <property type="evidence" value="ECO:0007669"/>
    <property type="project" value="InterPro"/>
</dbReference>
<keyword evidence="3" id="KW-1185">Reference proteome</keyword>
<dbReference type="InterPro" id="IPR042222">
    <property type="entry name" value="Dynein_2_N"/>
</dbReference>
<dbReference type="EMBL" id="SUNJ01002134">
    <property type="protein sequence ID" value="TPP66225.1"/>
    <property type="molecule type" value="Genomic_DNA"/>
</dbReference>
<gene>
    <name evidence="2" type="ORF">FGIG_04304</name>
</gene>
<reference evidence="2 3" key="1">
    <citation type="submission" date="2019-04" db="EMBL/GenBank/DDBJ databases">
        <title>Annotation for the trematode Fasciola gigantica.</title>
        <authorList>
            <person name="Choi Y.-J."/>
        </authorList>
    </citation>
    <scope>NUCLEOTIDE SEQUENCE [LARGE SCALE GENOMIC DNA]</scope>
    <source>
        <strain evidence="2">Uganda_cow_1</strain>
    </source>
</reference>
<sequence>MSDIVGFDIKPSPDTQLITFLEYGLKNVLEQLEEVGAAAAKEHQLETTMAKMKEEWRQMRFELLPYRDTVRYYFPYSSAIDDIQVLLDDHIIKAQTMRNSPYIKPFEAEMTAWESKLISMNDILDVWLKVQATWLYLEPIFSSEDILAQMPEEGRKFGVVDVLWREVMTEAAVNPSCLVATDQRDMLRRLTDANILLEEIQKGLNDYLEKKRLYFPRFFFLSNDELLEILSETKDPQRVQPHLKKCFEG</sequence>
<dbReference type="GO" id="GO:0007018">
    <property type="term" value="P:microtubule-based movement"/>
    <property type="evidence" value="ECO:0007669"/>
    <property type="project" value="InterPro"/>
</dbReference>
<comment type="caution">
    <text evidence="2">The sequence shown here is derived from an EMBL/GenBank/DDBJ whole genome shotgun (WGS) entry which is preliminary data.</text>
</comment>
<organism evidence="2 3">
    <name type="scientific">Fasciola gigantica</name>
    <name type="common">Giant liver fluke</name>
    <dbReference type="NCBI Taxonomy" id="46835"/>
    <lineage>
        <taxon>Eukaryota</taxon>
        <taxon>Metazoa</taxon>
        <taxon>Spiralia</taxon>
        <taxon>Lophotrochozoa</taxon>
        <taxon>Platyhelminthes</taxon>
        <taxon>Trematoda</taxon>
        <taxon>Digenea</taxon>
        <taxon>Plagiorchiida</taxon>
        <taxon>Echinostomata</taxon>
        <taxon>Echinostomatoidea</taxon>
        <taxon>Fasciolidae</taxon>
        <taxon>Fasciola</taxon>
    </lineage>
</organism>
<name>A0A504Z0L1_FASGI</name>
<dbReference type="Gene3D" id="3.20.180.20">
    <property type="entry name" value="Dynein heavy chain, N-terminal domain 2"/>
    <property type="match status" value="1"/>
</dbReference>
<dbReference type="Gene3D" id="1.20.140.100">
    <property type="entry name" value="Dynein heavy chain, N-terminal domain 2"/>
    <property type="match status" value="1"/>
</dbReference>
<dbReference type="PANTHER" id="PTHR45703">
    <property type="entry name" value="DYNEIN HEAVY CHAIN"/>
    <property type="match status" value="1"/>
</dbReference>
<dbReference type="AlphaFoldDB" id="A0A504Z0L1"/>
<evidence type="ECO:0000259" key="1">
    <source>
        <dbReference type="Pfam" id="PF08393"/>
    </source>
</evidence>
<dbReference type="Proteomes" id="UP000316759">
    <property type="component" value="Unassembled WGS sequence"/>
</dbReference>
<dbReference type="OrthoDB" id="286107at2759"/>
<dbReference type="PANTHER" id="PTHR45703:SF1">
    <property type="entry name" value="DYNEINS HEAVY CHAIN"/>
    <property type="match status" value="1"/>
</dbReference>
<dbReference type="GO" id="GO:0051959">
    <property type="term" value="F:dynein light intermediate chain binding"/>
    <property type="evidence" value="ECO:0007669"/>
    <property type="project" value="InterPro"/>
</dbReference>
<dbReference type="InterPro" id="IPR042228">
    <property type="entry name" value="Dynein_linker_3"/>
</dbReference>
<evidence type="ECO:0000313" key="2">
    <source>
        <dbReference type="EMBL" id="TPP66225.1"/>
    </source>
</evidence>
<dbReference type="GO" id="GO:0045505">
    <property type="term" value="F:dynein intermediate chain binding"/>
    <property type="evidence" value="ECO:0007669"/>
    <property type="project" value="InterPro"/>
</dbReference>